<evidence type="ECO:0000256" key="6">
    <source>
        <dbReference type="ARBA" id="ARBA00022840"/>
    </source>
</evidence>
<keyword evidence="8" id="KW-0812">Transmembrane</keyword>
<dbReference type="Gene3D" id="3.30.565.10">
    <property type="entry name" value="Histidine kinase-like ATPase, C-terminal domain"/>
    <property type="match status" value="1"/>
</dbReference>
<dbReference type="InterPro" id="IPR005467">
    <property type="entry name" value="His_kinase_dom"/>
</dbReference>
<feature type="compositionally biased region" description="Low complexity" evidence="7">
    <location>
        <begin position="423"/>
        <end position="437"/>
    </location>
</feature>
<dbReference type="PRINTS" id="PR00344">
    <property type="entry name" value="BCTRLSENSOR"/>
</dbReference>
<dbReference type="SMART" id="SM00387">
    <property type="entry name" value="HATPase_c"/>
    <property type="match status" value="1"/>
</dbReference>
<dbReference type="EC" id="2.7.13.3" evidence="2"/>
<dbReference type="PANTHER" id="PTHR44936">
    <property type="entry name" value="SENSOR PROTEIN CREC"/>
    <property type="match status" value="1"/>
</dbReference>
<dbReference type="EMBL" id="SACS01000014">
    <property type="protein sequence ID" value="RVU35571.1"/>
    <property type="molecule type" value="Genomic_DNA"/>
</dbReference>
<protein>
    <recommendedName>
        <fullName evidence="2">histidine kinase</fullName>
        <ecNumber evidence="2">2.7.13.3</ecNumber>
    </recommendedName>
</protein>
<dbReference type="InterPro" id="IPR004358">
    <property type="entry name" value="Sig_transdc_His_kin-like_C"/>
</dbReference>
<dbReference type="InterPro" id="IPR036890">
    <property type="entry name" value="HATPase_C_sf"/>
</dbReference>
<dbReference type="InterPro" id="IPR036097">
    <property type="entry name" value="HisK_dim/P_sf"/>
</dbReference>
<keyword evidence="4" id="KW-0547">Nucleotide-binding</keyword>
<dbReference type="Gene3D" id="1.10.287.130">
    <property type="match status" value="1"/>
</dbReference>
<dbReference type="Proteomes" id="UP000283077">
    <property type="component" value="Unassembled WGS sequence"/>
</dbReference>
<keyword evidence="8" id="KW-0472">Membrane</keyword>
<keyword evidence="8" id="KW-1133">Transmembrane helix</keyword>
<comment type="caution">
    <text evidence="10">The sequence shown here is derived from an EMBL/GenBank/DDBJ whole genome shotgun (WGS) entry which is preliminary data.</text>
</comment>
<dbReference type="PANTHER" id="PTHR44936:SF10">
    <property type="entry name" value="SENSOR PROTEIN RSTB"/>
    <property type="match status" value="1"/>
</dbReference>
<dbReference type="GO" id="GO:0000155">
    <property type="term" value="F:phosphorelay sensor kinase activity"/>
    <property type="evidence" value="ECO:0007669"/>
    <property type="project" value="InterPro"/>
</dbReference>
<dbReference type="SUPFAM" id="SSF47384">
    <property type="entry name" value="Homodimeric domain of signal transducing histidine kinase"/>
    <property type="match status" value="1"/>
</dbReference>
<dbReference type="PROSITE" id="PS50109">
    <property type="entry name" value="HIS_KIN"/>
    <property type="match status" value="1"/>
</dbReference>
<sequence>MRSTLLRFYLGIVLVVLLLFFSLNQLYSWVYQRDDIADAAQSMLLHVNEYTLQHRLSCRISDTDDCLDALFVTYPSGMWQPQAGFYYAIEVMRDANGHASMCSEVAGGELLCLSQLNLPDGTDFSIDLAHVFILLLLLCLFWLSRNVFRDVETLRQSALQEIKLGHLPAFRLSAKSYLQPLARSLSRMNQRITDLNSLQREMADTVCHDIKTPLARLRFIMLSIEANVSPAHYAQVQRNLQEIEDNVYDYLRLAQQDFRADLQLSQLHLPALVQELIDKFAANSEHQLALLPGPTLMIQADQKLLQRALSNLLSNALRYCRDKVWIELSIQGTDIFIDICDDGSGWQQPPVKESSAAYPANPVNLATSSANQGHTDGVSHHGIGLAIVSRVAHQHGGEFIRLDRPECGAIARLRLPVGSDTTAEQAPASNAAAEQEG</sequence>
<evidence type="ECO:0000256" key="4">
    <source>
        <dbReference type="ARBA" id="ARBA00022741"/>
    </source>
</evidence>
<dbReference type="InterPro" id="IPR050980">
    <property type="entry name" value="2C_sensor_his_kinase"/>
</dbReference>
<organism evidence="10 11">
    <name type="scientific">Rheinheimera riviphila</name>
    <dbReference type="NCBI Taxonomy" id="1834037"/>
    <lineage>
        <taxon>Bacteria</taxon>
        <taxon>Pseudomonadati</taxon>
        <taxon>Pseudomonadota</taxon>
        <taxon>Gammaproteobacteria</taxon>
        <taxon>Chromatiales</taxon>
        <taxon>Chromatiaceae</taxon>
        <taxon>Rheinheimera</taxon>
    </lineage>
</organism>
<evidence type="ECO:0000313" key="10">
    <source>
        <dbReference type="EMBL" id="RVU35571.1"/>
    </source>
</evidence>
<dbReference type="RefSeq" id="WP_127699707.1">
    <property type="nucleotide sequence ID" value="NZ_SACS01000014.1"/>
</dbReference>
<dbReference type="GO" id="GO:0005886">
    <property type="term" value="C:plasma membrane"/>
    <property type="evidence" value="ECO:0007669"/>
    <property type="project" value="TreeGrafter"/>
</dbReference>
<evidence type="ECO:0000256" key="5">
    <source>
        <dbReference type="ARBA" id="ARBA00022777"/>
    </source>
</evidence>
<evidence type="ECO:0000256" key="8">
    <source>
        <dbReference type="SAM" id="Phobius"/>
    </source>
</evidence>
<dbReference type="AlphaFoldDB" id="A0A437QM23"/>
<evidence type="ECO:0000259" key="9">
    <source>
        <dbReference type="PROSITE" id="PS50109"/>
    </source>
</evidence>
<feature type="domain" description="Histidine kinase" evidence="9">
    <location>
        <begin position="205"/>
        <end position="419"/>
    </location>
</feature>
<comment type="catalytic activity">
    <reaction evidence="1">
        <text>ATP + protein L-histidine = ADP + protein N-phospho-L-histidine.</text>
        <dbReference type="EC" id="2.7.13.3"/>
    </reaction>
</comment>
<evidence type="ECO:0000313" key="11">
    <source>
        <dbReference type="Proteomes" id="UP000283077"/>
    </source>
</evidence>
<evidence type="ECO:0000256" key="3">
    <source>
        <dbReference type="ARBA" id="ARBA00022679"/>
    </source>
</evidence>
<keyword evidence="11" id="KW-1185">Reference proteome</keyword>
<dbReference type="InterPro" id="IPR003594">
    <property type="entry name" value="HATPase_dom"/>
</dbReference>
<reference evidence="10 11" key="1">
    <citation type="submission" date="2019-01" db="EMBL/GenBank/DDBJ databases">
        <authorList>
            <person name="Chen W.-M."/>
        </authorList>
    </citation>
    <scope>NUCLEOTIDE SEQUENCE [LARGE SCALE GENOMIC DNA]</scope>
    <source>
        <strain evidence="10 11">KYPC3</strain>
    </source>
</reference>
<accession>A0A437QM23</accession>
<evidence type="ECO:0000256" key="2">
    <source>
        <dbReference type="ARBA" id="ARBA00012438"/>
    </source>
</evidence>
<proteinExistence type="predicted"/>
<dbReference type="SUPFAM" id="SSF55874">
    <property type="entry name" value="ATPase domain of HSP90 chaperone/DNA topoisomerase II/histidine kinase"/>
    <property type="match status" value="1"/>
</dbReference>
<dbReference type="GO" id="GO:0005524">
    <property type="term" value="F:ATP binding"/>
    <property type="evidence" value="ECO:0007669"/>
    <property type="project" value="UniProtKB-KW"/>
</dbReference>
<dbReference type="OrthoDB" id="9804645at2"/>
<keyword evidence="6" id="KW-0067">ATP-binding</keyword>
<evidence type="ECO:0000256" key="1">
    <source>
        <dbReference type="ARBA" id="ARBA00000085"/>
    </source>
</evidence>
<dbReference type="Pfam" id="PF02518">
    <property type="entry name" value="HATPase_c"/>
    <property type="match status" value="1"/>
</dbReference>
<gene>
    <name evidence="10" type="ORF">EOE67_13330</name>
</gene>
<keyword evidence="3" id="KW-0808">Transferase</keyword>
<keyword evidence="5" id="KW-0418">Kinase</keyword>
<feature type="transmembrane region" description="Helical" evidence="8">
    <location>
        <begin position="6"/>
        <end position="23"/>
    </location>
</feature>
<name>A0A437QM23_9GAMM</name>
<feature type="region of interest" description="Disordered" evidence="7">
    <location>
        <begin position="418"/>
        <end position="437"/>
    </location>
</feature>
<feature type="transmembrane region" description="Helical" evidence="8">
    <location>
        <begin position="124"/>
        <end position="143"/>
    </location>
</feature>
<evidence type="ECO:0000256" key="7">
    <source>
        <dbReference type="SAM" id="MobiDB-lite"/>
    </source>
</evidence>